<evidence type="ECO:0000313" key="2">
    <source>
        <dbReference type="EMBL" id="MBN9670565.1"/>
    </source>
</evidence>
<keyword evidence="1" id="KW-1133">Transmembrane helix</keyword>
<proteinExistence type="predicted"/>
<dbReference type="EMBL" id="JAEKJZ010000001">
    <property type="protein sequence ID" value="MBN9670565.1"/>
    <property type="molecule type" value="Genomic_DNA"/>
</dbReference>
<sequence length="97" mass="10139">MSDDKIGMIGHEPGPLTAKVPPFGFSFFLFQGIAVSSVALVVETLLYGLERVAKSGSAQLFQPAAIDFLTSGYDAHNGPGLLDETVTEIEVPVGSIG</sequence>
<dbReference type="AlphaFoldDB" id="A0A939ECC1"/>
<gene>
    <name evidence="2" type="ORF">JF539_09475</name>
</gene>
<dbReference type="Proteomes" id="UP000664096">
    <property type="component" value="Unassembled WGS sequence"/>
</dbReference>
<name>A0A939ECC1_9HYPH</name>
<accession>A0A939ECC1</accession>
<reference evidence="2" key="1">
    <citation type="submission" date="2020-12" db="EMBL/GenBank/DDBJ databases">
        <title>Oil enriched cultivation method for isolating marine PHA-producing bacteria.</title>
        <authorList>
            <person name="Zheng W."/>
            <person name="Yu S."/>
            <person name="Huang Y."/>
        </authorList>
    </citation>
    <scope>NUCLEOTIDE SEQUENCE</scope>
    <source>
        <strain evidence="2">SY-2-12</strain>
    </source>
</reference>
<evidence type="ECO:0000256" key="1">
    <source>
        <dbReference type="SAM" id="Phobius"/>
    </source>
</evidence>
<feature type="transmembrane region" description="Helical" evidence="1">
    <location>
        <begin position="23"/>
        <end position="49"/>
    </location>
</feature>
<keyword evidence="1" id="KW-0812">Transmembrane</keyword>
<keyword evidence="1" id="KW-0472">Membrane</keyword>
<protein>
    <submittedName>
        <fullName evidence="2">Uncharacterized protein</fullName>
    </submittedName>
</protein>
<organism evidence="2 3">
    <name type="scientific">Roseibium aggregatum</name>
    <dbReference type="NCBI Taxonomy" id="187304"/>
    <lineage>
        <taxon>Bacteria</taxon>
        <taxon>Pseudomonadati</taxon>
        <taxon>Pseudomonadota</taxon>
        <taxon>Alphaproteobacteria</taxon>
        <taxon>Hyphomicrobiales</taxon>
        <taxon>Stappiaceae</taxon>
        <taxon>Roseibium</taxon>
    </lineage>
</organism>
<evidence type="ECO:0000313" key="3">
    <source>
        <dbReference type="Proteomes" id="UP000664096"/>
    </source>
</evidence>
<comment type="caution">
    <text evidence="2">The sequence shown here is derived from an EMBL/GenBank/DDBJ whole genome shotgun (WGS) entry which is preliminary data.</text>
</comment>
<dbReference type="RefSeq" id="WP_207140042.1">
    <property type="nucleotide sequence ID" value="NZ_JAEKJZ010000001.1"/>
</dbReference>